<dbReference type="Gene3D" id="2.60.40.1080">
    <property type="match status" value="1"/>
</dbReference>
<feature type="region of interest" description="Disordered" evidence="1">
    <location>
        <begin position="40"/>
        <end position="59"/>
    </location>
</feature>
<dbReference type="RefSeq" id="YP_011817542.1">
    <property type="nucleotide sequence ID" value="NC_103220.1"/>
</dbReference>
<sequence length="469" mass="50654">MSLQLLRNTRIFVSTVKTGHNKTNTQEILVQDDISWGQDSNSTDITVNEAGPRPTRGSKRFNDSLNAAEWSFSTYILPYKDKTTNKQIVPDYMLWHALSSGKAINLEGNTGAHNNEANFMVNFKDNSYHELAMLHIYILTDKAWSYIDSCQINQAEVNVDIEDIGRVTWSGNGNQLIPLDAQPFDPDVVGIDDETYMTIQSSYIKNKLTILKIKDMDSDKAYDIPITGGTFTINNNITYLTPNIMSRVNIPIGSFTGAFELTGSLTAYLNDKALGSMELYKDLIKTLKVVNKFEIALILGGEYDDERPAAVLVAKQAHVNIPTIETDDVLGTSVEFKAIPTDLDTGDEGYLGFSNKYTKTTVANLIATGDGAKTPPKLVESITVKSAGNATSVANSNTLQMSVEVTPPDATNSAVTWSISSGDAATIDPESGLLTADTTKTGSVTVKAVAKDGSGVEGTKSITVTAGGG</sequence>
<keyword evidence="4" id="KW-1185">Reference proteome</keyword>
<name>A0A7S9XC28_9CAUD</name>
<evidence type="ECO:0000256" key="1">
    <source>
        <dbReference type="SAM" id="MobiDB-lite"/>
    </source>
</evidence>
<proteinExistence type="predicted"/>
<evidence type="ECO:0000313" key="3">
    <source>
        <dbReference type="EMBL" id="QPI13632.1"/>
    </source>
</evidence>
<accession>A0A7S9XC28</accession>
<evidence type="ECO:0000313" key="4">
    <source>
        <dbReference type="Proteomes" id="UP000595015"/>
    </source>
</evidence>
<dbReference type="Proteomes" id="UP000595015">
    <property type="component" value="Segment"/>
</dbReference>
<dbReference type="InterPro" id="IPR003343">
    <property type="entry name" value="Big_2"/>
</dbReference>
<dbReference type="EMBL" id="MW149275">
    <property type="protein sequence ID" value="QPI13632.1"/>
    <property type="molecule type" value="Genomic_DNA"/>
</dbReference>
<dbReference type="SUPFAM" id="SSF49373">
    <property type="entry name" value="Invasin/intimin cell-adhesion fragments"/>
    <property type="match status" value="1"/>
</dbReference>
<dbReference type="Pfam" id="PF02368">
    <property type="entry name" value="Big_2"/>
    <property type="match status" value="1"/>
</dbReference>
<protein>
    <submittedName>
        <fullName evidence="3">Major tail protein</fullName>
    </submittedName>
</protein>
<evidence type="ECO:0000259" key="2">
    <source>
        <dbReference type="SMART" id="SM00635"/>
    </source>
</evidence>
<reference evidence="3 4" key="1">
    <citation type="submission" date="2020-10" db="EMBL/GenBank/DDBJ databases">
        <authorList>
            <person name="Cong C."/>
            <person name="Tan D."/>
            <person name="Sun X."/>
            <person name="Zhang H."/>
            <person name="Chi X."/>
            <person name="He Y."/>
            <person name="Li X."/>
        </authorList>
    </citation>
    <scope>NUCLEOTIDE SEQUENCE [LARGE SCALE GENOMIC DNA]</scope>
</reference>
<organism evidence="3 4">
    <name type="scientific">Salmonella phage vB_SalS_ABTNLsp9</name>
    <dbReference type="NCBI Taxonomy" id="2789812"/>
    <lineage>
        <taxon>Viruses</taxon>
        <taxon>Duplodnaviria</taxon>
        <taxon>Heunggongvirae</taxon>
        <taxon>Uroviricota</taxon>
        <taxon>Caudoviricetes</taxon>
        <taxon>Demerecviridae</taxon>
        <taxon>Markadamsvirinae</taxon>
        <taxon>Tequintavirus</taxon>
        <taxon>Tequintavirus ABTNLsp9</taxon>
    </lineage>
</organism>
<dbReference type="InterPro" id="IPR008964">
    <property type="entry name" value="Invasin/intimin_cell_adhesion"/>
</dbReference>
<dbReference type="SMART" id="SM00635">
    <property type="entry name" value="BID_2"/>
    <property type="match status" value="1"/>
</dbReference>
<feature type="domain" description="BIG2" evidence="2">
    <location>
        <begin position="378"/>
        <end position="460"/>
    </location>
</feature>